<dbReference type="InterPro" id="IPR007572">
    <property type="entry name" value="Uncharacterised_Ycf20"/>
</dbReference>
<organism evidence="3 4">
    <name type="scientific">Prochlorococcus marinus XMU1408</name>
    <dbReference type="NCBI Taxonomy" id="2213228"/>
    <lineage>
        <taxon>Bacteria</taxon>
        <taxon>Bacillati</taxon>
        <taxon>Cyanobacteriota</taxon>
        <taxon>Cyanophyceae</taxon>
        <taxon>Synechococcales</taxon>
        <taxon>Prochlorococcaceae</taxon>
        <taxon>Prochlorococcus</taxon>
    </lineage>
</organism>
<accession>A0A318R6J9</accession>
<sequence>MQKTKFWKSIESFLLFLNPIISGSWSKRSILLLSLLSGFYFTNSLISYLLDKSVNTIFLAISILLIMELSVRLLFFTKFLKIYILILSINNFRIGSTYALILEAFKLGS</sequence>
<reference evidence="3 4" key="1">
    <citation type="journal article" date="2018" name="Appl. Environ. Microbiol.">
        <title>Genome rearrangement shapes Prochlorococcus ecological adaptation.</title>
        <authorList>
            <person name="Yan W."/>
            <person name="Wei S."/>
            <person name="Wang Q."/>
            <person name="Xiao X."/>
            <person name="Zeng Q."/>
            <person name="Jiao N."/>
            <person name="Zhang R."/>
        </authorList>
    </citation>
    <scope>NUCLEOTIDE SEQUENCE [LARGE SCALE GENOMIC DNA]</scope>
    <source>
        <strain evidence="3 4">XMU1408</strain>
    </source>
</reference>
<proteinExistence type="inferred from homology"/>
<evidence type="ECO:0000256" key="2">
    <source>
        <dbReference type="SAM" id="Phobius"/>
    </source>
</evidence>
<keyword evidence="2" id="KW-0812">Transmembrane</keyword>
<evidence type="ECO:0000313" key="3">
    <source>
        <dbReference type="EMBL" id="PYE03111.1"/>
    </source>
</evidence>
<feature type="transmembrane region" description="Helical" evidence="2">
    <location>
        <begin position="30"/>
        <end position="50"/>
    </location>
</feature>
<evidence type="ECO:0000256" key="1">
    <source>
        <dbReference type="ARBA" id="ARBA00009846"/>
    </source>
</evidence>
<dbReference type="EMBL" id="QJUE01000002">
    <property type="protein sequence ID" value="PYE03111.1"/>
    <property type="molecule type" value="Genomic_DNA"/>
</dbReference>
<comment type="caution">
    <text evidence="3">The sequence shown here is derived from an EMBL/GenBank/DDBJ whole genome shotgun (WGS) entry which is preliminary data.</text>
</comment>
<feature type="transmembrane region" description="Helical" evidence="2">
    <location>
        <begin position="56"/>
        <end position="75"/>
    </location>
</feature>
<dbReference type="OrthoDB" id="540789at2"/>
<feature type="transmembrane region" description="Helical" evidence="2">
    <location>
        <begin position="82"/>
        <end position="101"/>
    </location>
</feature>
<dbReference type="Proteomes" id="UP000247807">
    <property type="component" value="Unassembled WGS sequence"/>
</dbReference>
<dbReference type="RefSeq" id="WP_158466606.1">
    <property type="nucleotide sequence ID" value="NZ_QJUE01000002.1"/>
</dbReference>
<name>A0A318R6J9_PROMR</name>
<protein>
    <recommendedName>
        <fullName evidence="5">DUF565 domain-containing protein</fullName>
    </recommendedName>
</protein>
<dbReference type="Pfam" id="PF04483">
    <property type="entry name" value="DUF565"/>
    <property type="match status" value="1"/>
</dbReference>
<keyword evidence="2" id="KW-1133">Transmembrane helix</keyword>
<gene>
    <name evidence="3" type="ORF">DNJ73_05060</name>
</gene>
<evidence type="ECO:0000313" key="4">
    <source>
        <dbReference type="Proteomes" id="UP000247807"/>
    </source>
</evidence>
<evidence type="ECO:0008006" key="5">
    <source>
        <dbReference type="Google" id="ProtNLM"/>
    </source>
</evidence>
<keyword evidence="2" id="KW-0472">Membrane</keyword>
<comment type="similarity">
    <text evidence="1">Belongs to the ycf20 family.</text>
</comment>
<dbReference type="AlphaFoldDB" id="A0A318R6J9"/>